<reference evidence="1 2" key="1">
    <citation type="submission" date="2016-07" db="EMBL/GenBank/DDBJ databases">
        <title>Pervasive Adenine N6-methylation of Active Genes in Fungi.</title>
        <authorList>
            <consortium name="DOE Joint Genome Institute"/>
            <person name="Mondo S.J."/>
            <person name="Dannebaum R.O."/>
            <person name="Kuo R.C."/>
            <person name="Labutti K."/>
            <person name="Haridas S."/>
            <person name="Kuo A."/>
            <person name="Salamov A."/>
            <person name="Ahrendt S.R."/>
            <person name="Lipzen A."/>
            <person name="Sullivan W."/>
            <person name="Andreopoulos W.B."/>
            <person name="Clum A."/>
            <person name="Lindquist E."/>
            <person name="Daum C."/>
            <person name="Ramamoorthy G.K."/>
            <person name="Gryganskyi A."/>
            <person name="Culley D."/>
            <person name="Magnuson J.K."/>
            <person name="James T.Y."/>
            <person name="O'Malley M.A."/>
            <person name="Stajich J.E."/>
            <person name="Spatafora J.W."/>
            <person name="Visel A."/>
            <person name="Grigoriev I.V."/>
        </authorList>
    </citation>
    <scope>NUCLEOTIDE SEQUENCE [LARGE SCALE GENOMIC DNA]</scope>
    <source>
        <strain evidence="1 2">CBS 115471</strain>
    </source>
</reference>
<protein>
    <submittedName>
        <fullName evidence="1">Uncharacterized protein</fullName>
    </submittedName>
</protein>
<evidence type="ECO:0000313" key="2">
    <source>
        <dbReference type="Proteomes" id="UP000193144"/>
    </source>
</evidence>
<proteinExistence type="predicted"/>
<dbReference type="EMBL" id="MCFA01000114">
    <property type="protein sequence ID" value="ORY06758.1"/>
    <property type="molecule type" value="Genomic_DNA"/>
</dbReference>
<evidence type="ECO:0000313" key="1">
    <source>
        <dbReference type="EMBL" id="ORY06758.1"/>
    </source>
</evidence>
<accession>A0A1Y1Z920</accession>
<name>A0A1Y1Z920_9PLEO</name>
<dbReference type="Proteomes" id="UP000193144">
    <property type="component" value="Unassembled WGS sequence"/>
</dbReference>
<comment type="caution">
    <text evidence="1">The sequence shown here is derived from an EMBL/GenBank/DDBJ whole genome shotgun (WGS) entry which is preliminary data.</text>
</comment>
<dbReference type="OrthoDB" id="5213630at2759"/>
<dbReference type="AlphaFoldDB" id="A0A1Y1Z920"/>
<sequence>MDSHSRGESTQARDGRRRSRNYGIVDECCDLWLLRNRPPSNARPEAEMRMKSTTAFGEYQKIRRSCARYFHKTEDPEGTYTGRKLTKRFAKKEEDLKPTQINEAPNAKRQVFQDMTMQKLKSIADNWDVKHPDSGTESAFFTAVGLHDITWSAFFIAPGTIPAIPLEVLVIQRVLPLCKDALDFERLVGVKKRKRLIVRGRAAYVMVAMMLDPSIEQENWDSISGSSRLLQKRMLD</sequence>
<keyword evidence="2" id="KW-1185">Reference proteome</keyword>
<organism evidence="1 2">
    <name type="scientific">Clohesyomyces aquaticus</name>
    <dbReference type="NCBI Taxonomy" id="1231657"/>
    <lineage>
        <taxon>Eukaryota</taxon>
        <taxon>Fungi</taxon>
        <taxon>Dikarya</taxon>
        <taxon>Ascomycota</taxon>
        <taxon>Pezizomycotina</taxon>
        <taxon>Dothideomycetes</taxon>
        <taxon>Pleosporomycetidae</taxon>
        <taxon>Pleosporales</taxon>
        <taxon>Lindgomycetaceae</taxon>
        <taxon>Clohesyomyces</taxon>
    </lineage>
</organism>
<gene>
    <name evidence="1" type="ORF">BCR34DRAFT_590508</name>
</gene>